<reference evidence="5" key="1">
    <citation type="journal article" date="2019" name="PLoS Negl. Trop. Dis.">
        <title>Revisiting the worldwide diversity of Leptospira species in the environment.</title>
        <authorList>
            <person name="Vincent A.T."/>
            <person name="Schiettekatte O."/>
            <person name="Bourhy P."/>
            <person name="Veyrier F.J."/>
            <person name="Picardeau M."/>
        </authorList>
    </citation>
    <scope>NUCLEOTIDE SEQUENCE [LARGE SCALE GENOMIC DNA]</scope>
    <source>
        <strain evidence="5">201800277</strain>
    </source>
</reference>
<dbReference type="InterPro" id="IPR003115">
    <property type="entry name" value="ParB_N"/>
</dbReference>
<keyword evidence="3" id="KW-0175">Coiled coil</keyword>
<gene>
    <name evidence="5" type="ORF">EHQ30_13380</name>
</gene>
<dbReference type="Gene3D" id="3.90.1530.30">
    <property type="match status" value="1"/>
</dbReference>
<proteinExistence type="inferred from homology"/>
<dbReference type="Proteomes" id="UP000297891">
    <property type="component" value="Unassembled WGS sequence"/>
</dbReference>
<evidence type="ECO:0000256" key="2">
    <source>
        <dbReference type="ARBA" id="ARBA00023125"/>
    </source>
</evidence>
<comment type="similarity">
    <text evidence="1">Belongs to the ParB family.</text>
</comment>
<dbReference type="SMART" id="SM00470">
    <property type="entry name" value="ParB"/>
    <property type="match status" value="1"/>
</dbReference>
<feature type="domain" description="ParB-like N-terminal" evidence="4">
    <location>
        <begin position="38"/>
        <end position="129"/>
    </location>
</feature>
<dbReference type="EMBL" id="RQFP01000013">
    <property type="protein sequence ID" value="TGK92441.1"/>
    <property type="molecule type" value="Genomic_DNA"/>
</dbReference>
<dbReference type="Gene3D" id="1.10.10.2830">
    <property type="match status" value="1"/>
</dbReference>
<keyword evidence="6" id="KW-1185">Reference proteome</keyword>
<dbReference type="GO" id="GO:0045881">
    <property type="term" value="P:positive regulation of sporulation resulting in formation of a cellular spore"/>
    <property type="evidence" value="ECO:0007669"/>
    <property type="project" value="TreeGrafter"/>
</dbReference>
<dbReference type="GO" id="GO:0003677">
    <property type="term" value="F:DNA binding"/>
    <property type="evidence" value="ECO:0007669"/>
    <property type="project" value="UniProtKB-KW"/>
</dbReference>
<dbReference type="RefSeq" id="WP_100792305.1">
    <property type="nucleotide sequence ID" value="NZ_NPDQ01000012.1"/>
</dbReference>
<dbReference type="Pfam" id="PF02195">
    <property type="entry name" value="ParB_N"/>
    <property type="match status" value="1"/>
</dbReference>
<evidence type="ECO:0000256" key="1">
    <source>
        <dbReference type="ARBA" id="ARBA00006295"/>
    </source>
</evidence>
<accession>A0A2M9XWY2</accession>
<dbReference type="PANTHER" id="PTHR33375">
    <property type="entry name" value="CHROMOSOME-PARTITIONING PROTEIN PARB-RELATED"/>
    <property type="match status" value="1"/>
</dbReference>
<dbReference type="PANTHER" id="PTHR33375:SF1">
    <property type="entry name" value="CHROMOSOME-PARTITIONING PROTEIN PARB-RELATED"/>
    <property type="match status" value="1"/>
</dbReference>
<name>A0A2M9XWY2_9LEPT</name>
<protein>
    <submittedName>
        <fullName evidence="5">ParB/RepB/Spo0J family partition protein</fullName>
    </submittedName>
</protein>
<keyword evidence="2" id="KW-0238">DNA-binding</keyword>
<dbReference type="InterPro" id="IPR036086">
    <property type="entry name" value="ParB/Sulfiredoxin_sf"/>
</dbReference>
<feature type="coiled-coil region" evidence="3">
    <location>
        <begin position="259"/>
        <end position="286"/>
    </location>
</feature>
<evidence type="ECO:0000313" key="5">
    <source>
        <dbReference type="EMBL" id="TGK92441.1"/>
    </source>
</evidence>
<comment type="caution">
    <text evidence="5">The sequence shown here is derived from an EMBL/GenBank/DDBJ whole genome shotgun (WGS) entry which is preliminary data.</text>
</comment>
<dbReference type="SUPFAM" id="SSF109709">
    <property type="entry name" value="KorB DNA-binding domain-like"/>
    <property type="match status" value="1"/>
</dbReference>
<dbReference type="SUPFAM" id="SSF110849">
    <property type="entry name" value="ParB/Sulfiredoxin"/>
    <property type="match status" value="1"/>
</dbReference>
<dbReference type="GO" id="GO:0007059">
    <property type="term" value="P:chromosome segregation"/>
    <property type="evidence" value="ECO:0007669"/>
    <property type="project" value="TreeGrafter"/>
</dbReference>
<dbReference type="FunFam" id="3.90.1530.30:FF:000001">
    <property type="entry name" value="Chromosome partitioning protein ParB"/>
    <property type="match status" value="1"/>
</dbReference>
<dbReference type="OrthoDB" id="9802051at2"/>
<sequence length="292" mass="33660">MKTKTSYNPADILSRASARTTSLNPFLKEEGTVIHNAIEIPIDQILTENNPRKTFNETTIRELAESISQYGLLQPIVVRKKAGKYELINGERRFRAHRFLKRKTILAIVKNVEQIDISKLPEIKLVENLQREDLSESDLALSLQELKGRHKETNEQLAKRINKSAQWVKTKIAHAEILKETATNQSTDKNHPIFQIPTSLFTEIAPLDVTNRKKAIDYLIKGLEKKGDFPSRNDLREYVRPLKPIKTKQAKPKLGNLELKDLKNKLLKIKEKISLLQNEKTILEEAIRKYKK</sequence>
<evidence type="ECO:0000313" key="6">
    <source>
        <dbReference type="Proteomes" id="UP000297891"/>
    </source>
</evidence>
<evidence type="ECO:0000259" key="4">
    <source>
        <dbReference type="SMART" id="SM00470"/>
    </source>
</evidence>
<dbReference type="GO" id="GO:0005694">
    <property type="term" value="C:chromosome"/>
    <property type="evidence" value="ECO:0007669"/>
    <property type="project" value="TreeGrafter"/>
</dbReference>
<dbReference type="NCBIfam" id="TIGR00180">
    <property type="entry name" value="parB_part"/>
    <property type="match status" value="1"/>
</dbReference>
<organism evidence="5 6">
    <name type="scientific">Leptospira brenneri</name>
    <dbReference type="NCBI Taxonomy" id="2023182"/>
    <lineage>
        <taxon>Bacteria</taxon>
        <taxon>Pseudomonadati</taxon>
        <taxon>Spirochaetota</taxon>
        <taxon>Spirochaetia</taxon>
        <taxon>Leptospirales</taxon>
        <taxon>Leptospiraceae</taxon>
        <taxon>Leptospira</taxon>
    </lineage>
</organism>
<evidence type="ECO:0000256" key="3">
    <source>
        <dbReference type="SAM" id="Coils"/>
    </source>
</evidence>
<dbReference type="InterPro" id="IPR050336">
    <property type="entry name" value="Chromosome_partition/occlusion"/>
</dbReference>
<dbReference type="AlphaFoldDB" id="A0A2M9XWY2"/>
<dbReference type="InterPro" id="IPR004437">
    <property type="entry name" value="ParB/RepB/Spo0J"/>
</dbReference>